<gene>
    <name evidence="1" type="ORF">L1987_26092</name>
</gene>
<proteinExistence type="predicted"/>
<evidence type="ECO:0000313" key="1">
    <source>
        <dbReference type="EMBL" id="KAI3804502.1"/>
    </source>
</evidence>
<name>A0ACB9I8V1_9ASTR</name>
<sequence length="97" mass="10429">MVLICRCKGSNQKLSQMVVVHGSCCHYGIAMANGNGSWKDMQNTSWSSPYNTDAALMAIGSHMLSQQGAFTKRMIADGPAAVAYMIITILTASQRIS</sequence>
<evidence type="ECO:0000313" key="2">
    <source>
        <dbReference type="Proteomes" id="UP001056120"/>
    </source>
</evidence>
<comment type="caution">
    <text evidence="1">The sequence shown here is derived from an EMBL/GenBank/DDBJ whole genome shotgun (WGS) entry which is preliminary data.</text>
</comment>
<keyword evidence="2" id="KW-1185">Reference proteome</keyword>
<dbReference type="EMBL" id="CM042026">
    <property type="protein sequence ID" value="KAI3804502.1"/>
    <property type="molecule type" value="Genomic_DNA"/>
</dbReference>
<reference evidence="1 2" key="2">
    <citation type="journal article" date="2022" name="Mol. Ecol. Resour.">
        <title>The genomes of chicory, endive, great burdock and yacon provide insights into Asteraceae paleo-polyploidization history and plant inulin production.</title>
        <authorList>
            <person name="Fan W."/>
            <person name="Wang S."/>
            <person name="Wang H."/>
            <person name="Wang A."/>
            <person name="Jiang F."/>
            <person name="Liu H."/>
            <person name="Zhao H."/>
            <person name="Xu D."/>
            <person name="Zhang Y."/>
        </authorList>
    </citation>
    <scope>NUCLEOTIDE SEQUENCE [LARGE SCALE GENOMIC DNA]</scope>
    <source>
        <strain evidence="2">cv. Yunnan</strain>
        <tissue evidence="1">Leaves</tissue>
    </source>
</reference>
<protein>
    <submittedName>
        <fullName evidence="1">Uncharacterized protein</fullName>
    </submittedName>
</protein>
<organism evidence="1 2">
    <name type="scientific">Smallanthus sonchifolius</name>
    <dbReference type="NCBI Taxonomy" id="185202"/>
    <lineage>
        <taxon>Eukaryota</taxon>
        <taxon>Viridiplantae</taxon>
        <taxon>Streptophyta</taxon>
        <taxon>Embryophyta</taxon>
        <taxon>Tracheophyta</taxon>
        <taxon>Spermatophyta</taxon>
        <taxon>Magnoliopsida</taxon>
        <taxon>eudicotyledons</taxon>
        <taxon>Gunneridae</taxon>
        <taxon>Pentapetalae</taxon>
        <taxon>asterids</taxon>
        <taxon>campanulids</taxon>
        <taxon>Asterales</taxon>
        <taxon>Asteraceae</taxon>
        <taxon>Asteroideae</taxon>
        <taxon>Heliantheae alliance</taxon>
        <taxon>Millerieae</taxon>
        <taxon>Smallanthus</taxon>
    </lineage>
</organism>
<dbReference type="Proteomes" id="UP001056120">
    <property type="component" value="Linkage Group LG09"/>
</dbReference>
<reference evidence="2" key="1">
    <citation type="journal article" date="2022" name="Mol. Ecol. Resour.">
        <title>The genomes of chicory, endive, great burdock and yacon provide insights into Asteraceae palaeo-polyploidization history and plant inulin production.</title>
        <authorList>
            <person name="Fan W."/>
            <person name="Wang S."/>
            <person name="Wang H."/>
            <person name="Wang A."/>
            <person name="Jiang F."/>
            <person name="Liu H."/>
            <person name="Zhao H."/>
            <person name="Xu D."/>
            <person name="Zhang Y."/>
        </authorList>
    </citation>
    <scope>NUCLEOTIDE SEQUENCE [LARGE SCALE GENOMIC DNA]</scope>
    <source>
        <strain evidence="2">cv. Yunnan</strain>
    </source>
</reference>
<accession>A0ACB9I8V1</accession>